<dbReference type="Gene3D" id="3.40.50.720">
    <property type="entry name" value="NAD(P)-binding Rossmann-like Domain"/>
    <property type="match status" value="1"/>
</dbReference>
<name>X0UAE2_9ZZZZ</name>
<feature type="domain" description="NAD(P)-binding" evidence="1">
    <location>
        <begin position="1"/>
        <end position="253"/>
    </location>
</feature>
<dbReference type="AlphaFoldDB" id="X0UAE2"/>
<dbReference type="InterPro" id="IPR016040">
    <property type="entry name" value="NAD(P)-bd_dom"/>
</dbReference>
<dbReference type="InterPro" id="IPR036291">
    <property type="entry name" value="NAD(P)-bd_dom_sf"/>
</dbReference>
<proteinExistence type="predicted"/>
<evidence type="ECO:0000313" key="2">
    <source>
        <dbReference type="EMBL" id="GAG02809.1"/>
    </source>
</evidence>
<feature type="non-terminal residue" evidence="2">
    <location>
        <position position="1"/>
    </location>
</feature>
<sequence length="262" mass="29440">TDPFSMKRVVAMVKPDRIFHLAAQSYVPVSWIAPAETLHTNIVGTVNLLEAVRAAGIDPIIHIAGSSEEYGYVLPNELPVTESNPLRPLSPYGVSKVAQEMLAYQYFRSYGLKTIVSRGFNHEGPRRGEVFVTSSMAKQIAEIEKGLKDAVLYTGDLSSKRDWSDVRDFVKAYWLVVEKGTPGEVYNIGSGVAREVREMLDMLLGMTDASIEVKLDPARLRPSDAKVLICDATKFRKFTGWQPQIPFEKTLKDLLDYWRERV</sequence>
<dbReference type="PANTHER" id="PTHR43000">
    <property type="entry name" value="DTDP-D-GLUCOSE 4,6-DEHYDRATASE-RELATED"/>
    <property type="match status" value="1"/>
</dbReference>
<dbReference type="SUPFAM" id="SSF51735">
    <property type="entry name" value="NAD(P)-binding Rossmann-fold domains"/>
    <property type="match status" value="1"/>
</dbReference>
<dbReference type="Gene3D" id="3.90.25.10">
    <property type="entry name" value="UDP-galactose 4-epimerase, domain 1"/>
    <property type="match status" value="1"/>
</dbReference>
<reference evidence="2" key="1">
    <citation type="journal article" date="2014" name="Front. Microbiol.">
        <title>High frequency of phylogenetically diverse reductive dehalogenase-homologous genes in deep subseafloor sedimentary metagenomes.</title>
        <authorList>
            <person name="Kawai M."/>
            <person name="Futagami T."/>
            <person name="Toyoda A."/>
            <person name="Takaki Y."/>
            <person name="Nishi S."/>
            <person name="Hori S."/>
            <person name="Arai W."/>
            <person name="Tsubouchi T."/>
            <person name="Morono Y."/>
            <person name="Uchiyama I."/>
            <person name="Ito T."/>
            <person name="Fujiyama A."/>
            <person name="Inagaki F."/>
            <person name="Takami H."/>
        </authorList>
    </citation>
    <scope>NUCLEOTIDE SEQUENCE</scope>
    <source>
        <strain evidence="2">Expedition CK06-06</strain>
    </source>
</reference>
<organism evidence="2">
    <name type="scientific">marine sediment metagenome</name>
    <dbReference type="NCBI Taxonomy" id="412755"/>
    <lineage>
        <taxon>unclassified sequences</taxon>
        <taxon>metagenomes</taxon>
        <taxon>ecological metagenomes</taxon>
    </lineage>
</organism>
<accession>X0UAE2</accession>
<dbReference type="CDD" id="cd05260">
    <property type="entry name" value="GDP_MD_SDR_e"/>
    <property type="match status" value="1"/>
</dbReference>
<protein>
    <recommendedName>
        <fullName evidence="1">NAD(P)-binding domain-containing protein</fullName>
    </recommendedName>
</protein>
<comment type="caution">
    <text evidence="2">The sequence shown here is derived from an EMBL/GenBank/DDBJ whole genome shotgun (WGS) entry which is preliminary data.</text>
</comment>
<dbReference type="Pfam" id="PF16363">
    <property type="entry name" value="GDP_Man_Dehyd"/>
    <property type="match status" value="1"/>
</dbReference>
<evidence type="ECO:0000259" key="1">
    <source>
        <dbReference type="Pfam" id="PF16363"/>
    </source>
</evidence>
<gene>
    <name evidence="2" type="ORF">S01H1_40034</name>
</gene>
<dbReference type="EMBL" id="BARS01025321">
    <property type="protein sequence ID" value="GAG02809.1"/>
    <property type="molecule type" value="Genomic_DNA"/>
</dbReference>